<dbReference type="WBParaSite" id="nRc.2.0.1.t15417-RA">
    <property type="protein sequence ID" value="nRc.2.0.1.t15417-RA"/>
    <property type="gene ID" value="nRc.2.0.1.g15417"/>
</dbReference>
<sequence length="100" mass="11107">MPVRRFLTLDQAIAAVTEGKYEGEAEIAILPPVDTLDVFDVEDIDENALEEVDPADVCSELDMIMMESVTESDDDVPLAHFDKPPKLPHIAKQRSLLVNN</sequence>
<protein>
    <submittedName>
        <fullName evidence="2">Uncharacterized protein</fullName>
    </submittedName>
</protein>
<accession>A0A915IML8</accession>
<evidence type="ECO:0000313" key="1">
    <source>
        <dbReference type="Proteomes" id="UP000887565"/>
    </source>
</evidence>
<keyword evidence="1" id="KW-1185">Reference proteome</keyword>
<proteinExistence type="predicted"/>
<dbReference type="AlphaFoldDB" id="A0A915IML8"/>
<organism evidence="1 2">
    <name type="scientific">Romanomermis culicivorax</name>
    <name type="common">Nematode worm</name>
    <dbReference type="NCBI Taxonomy" id="13658"/>
    <lineage>
        <taxon>Eukaryota</taxon>
        <taxon>Metazoa</taxon>
        <taxon>Ecdysozoa</taxon>
        <taxon>Nematoda</taxon>
        <taxon>Enoplea</taxon>
        <taxon>Dorylaimia</taxon>
        <taxon>Mermithida</taxon>
        <taxon>Mermithoidea</taxon>
        <taxon>Mermithidae</taxon>
        <taxon>Romanomermis</taxon>
    </lineage>
</organism>
<dbReference type="Proteomes" id="UP000887565">
    <property type="component" value="Unplaced"/>
</dbReference>
<name>A0A915IML8_ROMCU</name>
<reference evidence="2" key="1">
    <citation type="submission" date="2022-11" db="UniProtKB">
        <authorList>
            <consortium name="WormBaseParasite"/>
        </authorList>
    </citation>
    <scope>IDENTIFICATION</scope>
</reference>
<evidence type="ECO:0000313" key="2">
    <source>
        <dbReference type="WBParaSite" id="nRc.2.0.1.t15417-RA"/>
    </source>
</evidence>